<dbReference type="PROSITE" id="PS00018">
    <property type="entry name" value="EF_HAND_1"/>
    <property type="match status" value="1"/>
</dbReference>
<feature type="region of interest" description="Disordered" evidence="1">
    <location>
        <begin position="306"/>
        <end position="333"/>
    </location>
</feature>
<organism evidence="5 6">
    <name type="scientific">Tectimicrobiota bacterium</name>
    <dbReference type="NCBI Taxonomy" id="2528274"/>
    <lineage>
        <taxon>Bacteria</taxon>
        <taxon>Pseudomonadati</taxon>
        <taxon>Nitrospinota/Tectimicrobiota group</taxon>
        <taxon>Candidatus Tectimicrobiota</taxon>
    </lineage>
</organism>
<dbReference type="InterPro" id="IPR018247">
    <property type="entry name" value="EF_Hand_1_Ca_BS"/>
</dbReference>
<dbReference type="CDD" id="cd22249">
    <property type="entry name" value="UDM1_RNF168_RNF169-like"/>
    <property type="match status" value="1"/>
</dbReference>
<evidence type="ECO:0000256" key="2">
    <source>
        <dbReference type="SAM" id="SignalP"/>
    </source>
</evidence>
<protein>
    <recommendedName>
        <fullName evidence="7">Caspase family p20 domain-containing protein</fullName>
    </recommendedName>
</protein>
<feature type="signal peptide" evidence="2">
    <location>
        <begin position="1"/>
        <end position="27"/>
    </location>
</feature>
<dbReference type="Proteomes" id="UP000712673">
    <property type="component" value="Unassembled WGS sequence"/>
</dbReference>
<evidence type="ECO:0008006" key="7">
    <source>
        <dbReference type="Google" id="ProtNLM"/>
    </source>
</evidence>
<sequence>MRLSCFLHQSACCGVWLLMVIWTTAYATADTLQVAQTAGALRSLAVVPVQDRSGQLVGSYSASHALVIGVSTYTGGWPNLPGVQADIRAVQEILHEQGFQVTTVLDPTKAQMDAAFETFISAYGGNKDHRLLVYFAGHGHTLRPQYGGNPLGYLVPRDAPNPNHDSNDFKRLALSMQRIEEYALTIDAKHVLFLFDSCFSGSLFALSRAVPEHISYKTAQPVRQFITSGDEQEQVPDKSIFRQQFIAALRGEADTNGDGYVTGTELGEFLQNRVVNYSREAQHPQYGKIRHPQLDKGDFVFRVAAPGTSPHASVTSTSAPLETERRQLEAEKQQLAAERRLLAERQHLTEERRALETERQRLATERQQPGRASRQSTPDTARLAPPSRTGAAGDRT</sequence>
<keyword evidence="2" id="KW-0732">Signal</keyword>
<gene>
    <name evidence="5" type="ORF">FJZ47_20545</name>
</gene>
<dbReference type="PROSITE" id="PS50222">
    <property type="entry name" value="EF_HAND_2"/>
    <property type="match status" value="1"/>
</dbReference>
<dbReference type="Gene3D" id="3.40.50.1460">
    <property type="match status" value="1"/>
</dbReference>
<feature type="compositionally biased region" description="Polar residues" evidence="1">
    <location>
        <begin position="310"/>
        <end position="320"/>
    </location>
</feature>
<feature type="compositionally biased region" description="Basic and acidic residues" evidence="1">
    <location>
        <begin position="322"/>
        <end position="333"/>
    </location>
</feature>
<evidence type="ECO:0000259" key="4">
    <source>
        <dbReference type="PROSITE" id="PS50222"/>
    </source>
</evidence>
<feature type="non-terminal residue" evidence="5">
    <location>
        <position position="396"/>
    </location>
</feature>
<dbReference type="SUPFAM" id="SSF52129">
    <property type="entry name" value="Caspase-like"/>
    <property type="match status" value="1"/>
</dbReference>
<feature type="domain" description="EF-hand" evidence="4">
    <location>
        <begin position="252"/>
        <end position="276"/>
    </location>
</feature>
<dbReference type="PROSITE" id="PS50208">
    <property type="entry name" value="CASPASE_P20"/>
    <property type="match status" value="1"/>
</dbReference>
<dbReference type="GO" id="GO:0006508">
    <property type="term" value="P:proteolysis"/>
    <property type="evidence" value="ECO:0007669"/>
    <property type="project" value="InterPro"/>
</dbReference>
<dbReference type="PANTHER" id="PTHR22576">
    <property type="entry name" value="MUCOSA ASSOCIATED LYMPHOID TISSUE LYMPHOMA TRANSLOCATION PROTEIN 1/PARACASPASE"/>
    <property type="match status" value="1"/>
</dbReference>
<dbReference type="GO" id="GO:0005509">
    <property type="term" value="F:calcium ion binding"/>
    <property type="evidence" value="ECO:0007669"/>
    <property type="project" value="InterPro"/>
</dbReference>
<name>A0A937W667_UNCTE</name>
<dbReference type="InterPro" id="IPR011600">
    <property type="entry name" value="Pept_C14_caspase"/>
</dbReference>
<dbReference type="InterPro" id="IPR001309">
    <property type="entry name" value="Pept_C14_p20"/>
</dbReference>
<dbReference type="InterPro" id="IPR002048">
    <property type="entry name" value="EF_hand_dom"/>
</dbReference>
<feature type="chain" id="PRO_5037727935" description="Caspase family p20 domain-containing protein" evidence="2">
    <location>
        <begin position="28"/>
        <end position="396"/>
    </location>
</feature>
<dbReference type="Pfam" id="PF00656">
    <property type="entry name" value="Peptidase_C14"/>
    <property type="match status" value="1"/>
</dbReference>
<reference evidence="5" key="1">
    <citation type="submission" date="2019-03" db="EMBL/GenBank/DDBJ databases">
        <title>Lake Tanganyika Metagenome-Assembled Genomes (MAGs).</title>
        <authorList>
            <person name="Tran P."/>
        </authorList>
    </citation>
    <scope>NUCLEOTIDE SEQUENCE</scope>
    <source>
        <strain evidence="5">K_DeepCast_65m_m2_066</strain>
    </source>
</reference>
<comment type="caution">
    <text evidence="5">The sequence shown here is derived from an EMBL/GenBank/DDBJ whole genome shotgun (WGS) entry which is preliminary data.</text>
</comment>
<dbReference type="EMBL" id="VGLS01000810">
    <property type="protein sequence ID" value="MBM3226164.1"/>
    <property type="molecule type" value="Genomic_DNA"/>
</dbReference>
<evidence type="ECO:0000313" key="5">
    <source>
        <dbReference type="EMBL" id="MBM3226164.1"/>
    </source>
</evidence>
<dbReference type="AlphaFoldDB" id="A0A937W667"/>
<evidence type="ECO:0000313" key="6">
    <source>
        <dbReference type="Proteomes" id="UP000712673"/>
    </source>
</evidence>
<accession>A0A937W667</accession>
<dbReference type="InterPro" id="IPR052039">
    <property type="entry name" value="Caspase-related_regulators"/>
</dbReference>
<evidence type="ECO:0000256" key="1">
    <source>
        <dbReference type="SAM" id="MobiDB-lite"/>
    </source>
</evidence>
<evidence type="ECO:0000259" key="3">
    <source>
        <dbReference type="PROSITE" id="PS50208"/>
    </source>
</evidence>
<feature type="compositionally biased region" description="Basic and acidic residues" evidence="1">
    <location>
        <begin position="349"/>
        <end position="364"/>
    </location>
</feature>
<dbReference type="PANTHER" id="PTHR22576:SF37">
    <property type="entry name" value="MUCOSA-ASSOCIATED LYMPHOID TISSUE LYMPHOMA TRANSLOCATION PROTEIN 1"/>
    <property type="match status" value="1"/>
</dbReference>
<feature type="region of interest" description="Disordered" evidence="1">
    <location>
        <begin position="349"/>
        <end position="396"/>
    </location>
</feature>
<feature type="domain" description="Caspase family p20" evidence="3">
    <location>
        <begin position="65"/>
        <end position="139"/>
    </location>
</feature>
<dbReference type="GO" id="GO:0004197">
    <property type="term" value="F:cysteine-type endopeptidase activity"/>
    <property type="evidence" value="ECO:0007669"/>
    <property type="project" value="InterPro"/>
</dbReference>
<dbReference type="InterPro" id="IPR029030">
    <property type="entry name" value="Caspase-like_dom_sf"/>
</dbReference>
<proteinExistence type="predicted"/>